<keyword evidence="4" id="KW-1185">Reference proteome</keyword>
<dbReference type="Proteomes" id="UP001190700">
    <property type="component" value="Unassembled WGS sequence"/>
</dbReference>
<dbReference type="Gene3D" id="3.30.2350.10">
    <property type="entry name" value="Pseudouridine synthase"/>
    <property type="match status" value="1"/>
</dbReference>
<dbReference type="GO" id="GO:0009982">
    <property type="term" value="F:pseudouridine synthase activity"/>
    <property type="evidence" value="ECO:0007669"/>
    <property type="project" value="InterPro"/>
</dbReference>
<dbReference type="SUPFAM" id="SSF55120">
    <property type="entry name" value="Pseudouridine synthase"/>
    <property type="match status" value="1"/>
</dbReference>
<comment type="catalytic activity">
    <reaction evidence="1">
        <text>a uridine in RNA = a pseudouridine in RNA</text>
        <dbReference type="Rhea" id="RHEA:48348"/>
        <dbReference type="Rhea" id="RHEA-COMP:12068"/>
        <dbReference type="Rhea" id="RHEA-COMP:12069"/>
        <dbReference type="ChEBI" id="CHEBI:65314"/>
        <dbReference type="ChEBI" id="CHEBI:65315"/>
    </reaction>
</comment>
<feature type="domain" description="Pseudouridine synthase RsuA/RluA-like" evidence="2">
    <location>
        <begin position="297"/>
        <end position="387"/>
    </location>
</feature>
<dbReference type="InterPro" id="IPR006145">
    <property type="entry name" value="PsdUridine_synth_RsuA/RluA"/>
</dbReference>
<organism evidence="3 4">
    <name type="scientific">Cymbomonas tetramitiformis</name>
    <dbReference type="NCBI Taxonomy" id="36881"/>
    <lineage>
        <taxon>Eukaryota</taxon>
        <taxon>Viridiplantae</taxon>
        <taxon>Chlorophyta</taxon>
        <taxon>Pyramimonadophyceae</taxon>
        <taxon>Pyramimonadales</taxon>
        <taxon>Pyramimonadaceae</taxon>
        <taxon>Cymbomonas</taxon>
    </lineage>
</organism>
<dbReference type="PANTHER" id="PTHR21600:SF52">
    <property type="entry name" value="PSEUDOURIDINE SYNTHASE RSUA_RLUA-LIKE DOMAIN-CONTAINING PROTEIN"/>
    <property type="match status" value="1"/>
</dbReference>
<evidence type="ECO:0000313" key="4">
    <source>
        <dbReference type="Proteomes" id="UP001190700"/>
    </source>
</evidence>
<dbReference type="Pfam" id="PF00849">
    <property type="entry name" value="PseudoU_synth_2"/>
    <property type="match status" value="1"/>
</dbReference>
<evidence type="ECO:0000256" key="1">
    <source>
        <dbReference type="ARBA" id="ARBA00000073"/>
    </source>
</evidence>
<comment type="caution">
    <text evidence="3">The sequence shown here is derived from an EMBL/GenBank/DDBJ whole genome shotgun (WGS) entry which is preliminary data.</text>
</comment>
<dbReference type="InterPro" id="IPR050188">
    <property type="entry name" value="RluA_PseudoU_synthase"/>
</dbReference>
<proteinExistence type="predicted"/>
<dbReference type="GO" id="GO:0000455">
    <property type="term" value="P:enzyme-directed rRNA pseudouridine synthesis"/>
    <property type="evidence" value="ECO:0007669"/>
    <property type="project" value="TreeGrafter"/>
</dbReference>
<dbReference type="GO" id="GO:0003723">
    <property type="term" value="F:RNA binding"/>
    <property type="evidence" value="ECO:0007669"/>
    <property type="project" value="InterPro"/>
</dbReference>
<dbReference type="InterPro" id="IPR006224">
    <property type="entry name" value="PsdUridine_synth_RluA-like_CS"/>
</dbReference>
<dbReference type="PROSITE" id="PS01129">
    <property type="entry name" value="PSI_RLU"/>
    <property type="match status" value="1"/>
</dbReference>
<dbReference type="AlphaFoldDB" id="A0AAE0KY68"/>
<gene>
    <name evidence="3" type="ORF">CYMTET_26493</name>
</gene>
<evidence type="ECO:0000259" key="2">
    <source>
        <dbReference type="Pfam" id="PF00849"/>
    </source>
</evidence>
<reference evidence="3 4" key="1">
    <citation type="journal article" date="2015" name="Genome Biol. Evol.">
        <title>Comparative Genomics of a Bacterivorous Green Alga Reveals Evolutionary Causalities and Consequences of Phago-Mixotrophic Mode of Nutrition.</title>
        <authorList>
            <person name="Burns J.A."/>
            <person name="Paasch A."/>
            <person name="Narechania A."/>
            <person name="Kim E."/>
        </authorList>
    </citation>
    <scope>NUCLEOTIDE SEQUENCE [LARGE SCALE GENOMIC DNA]</scope>
    <source>
        <strain evidence="3 4">PLY_AMNH</strain>
    </source>
</reference>
<dbReference type="InterPro" id="IPR020103">
    <property type="entry name" value="PsdUridine_synth_cat_dom_sf"/>
</dbReference>
<name>A0AAE0KY68_9CHLO</name>
<sequence>MDAQPGHLVRHLTLSSNSPSDVTARRLHRSARTSSAARDKLNLLGLHQLRPCSLTCDFQVLFRHKSRCFRVTAVQRGSTEEEGPLEMPPTCPPGANWWKGRKATQGRGAPPVVGCTKSGERYVRFTAPVDVQLSRLILAALNCGLPEIMELRLDARESVRLPFEHSYEDGLGGFRESQLSAVRSRKEGSFGDSWEQEDVLRIIHFGAVWVRKFKASKLSALPEGPPGPREAMPDDLNGAGVPGRLIPEGRHERESLIRRGSVVTVYPCPRRFYPSIPPWTKAWAGWRGCVLFEDAEFLVVNKPANIPCQPVRSNARECLSRLYREETGTKVWVLHRLDLWTSGCLVLGKSAAAAAIFNQQMRSLQTEDEKEGSRGIKKVYRALTTAPVDIGPLWNLMATATDVLGPLDRPPLMLVAPAVPNSTPGTSSSLCQDGIGPWKGACTVVKRSDASVMPLQVTAGQGVK</sequence>
<evidence type="ECO:0000313" key="3">
    <source>
        <dbReference type="EMBL" id="KAK3264785.1"/>
    </source>
</evidence>
<accession>A0AAE0KY68</accession>
<dbReference type="EMBL" id="LGRX02014360">
    <property type="protein sequence ID" value="KAK3264785.1"/>
    <property type="molecule type" value="Genomic_DNA"/>
</dbReference>
<dbReference type="PANTHER" id="PTHR21600">
    <property type="entry name" value="MITOCHONDRIAL RNA PSEUDOURIDINE SYNTHASE"/>
    <property type="match status" value="1"/>
</dbReference>
<protein>
    <recommendedName>
        <fullName evidence="2">Pseudouridine synthase RsuA/RluA-like domain-containing protein</fullName>
    </recommendedName>
</protein>